<dbReference type="InterPro" id="IPR050693">
    <property type="entry name" value="Hsp70_NEF-Inhibitors"/>
</dbReference>
<keyword evidence="2" id="KW-1185">Reference proteome</keyword>
<organism evidence="1 2">
    <name type="scientific">Lolium multiflorum</name>
    <name type="common">Italian ryegrass</name>
    <name type="synonym">Lolium perenne subsp. multiflorum</name>
    <dbReference type="NCBI Taxonomy" id="4521"/>
    <lineage>
        <taxon>Eukaryota</taxon>
        <taxon>Viridiplantae</taxon>
        <taxon>Streptophyta</taxon>
        <taxon>Embryophyta</taxon>
        <taxon>Tracheophyta</taxon>
        <taxon>Spermatophyta</taxon>
        <taxon>Magnoliopsida</taxon>
        <taxon>Liliopsida</taxon>
        <taxon>Poales</taxon>
        <taxon>Poaceae</taxon>
        <taxon>BOP clade</taxon>
        <taxon>Pooideae</taxon>
        <taxon>Poodae</taxon>
        <taxon>Poeae</taxon>
        <taxon>Poeae Chloroplast Group 2 (Poeae type)</taxon>
        <taxon>Loliodinae</taxon>
        <taxon>Loliinae</taxon>
        <taxon>Lolium</taxon>
    </lineage>
</organism>
<dbReference type="GO" id="GO:0005506">
    <property type="term" value="F:iron ion binding"/>
    <property type="evidence" value="ECO:0007669"/>
    <property type="project" value="InterPro"/>
</dbReference>
<name>A0AAD8VMY3_LOLMU</name>
<dbReference type="Gene3D" id="1.10.630.10">
    <property type="entry name" value="Cytochrome P450"/>
    <property type="match status" value="1"/>
</dbReference>
<accession>A0AAD8VMY3</accession>
<comment type="caution">
    <text evidence="1">The sequence shown here is derived from an EMBL/GenBank/DDBJ whole genome shotgun (WGS) entry which is preliminary data.</text>
</comment>
<dbReference type="PANTHER" id="PTHR19316:SF18">
    <property type="entry name" value="HSP70-BINDING PROTEIN 1"/>
    <property type="match status" value="1"/>
</dbReference>
<gene>
    <name evidence="1" type="ORF">QYE76_036262</name>
</gene>
<sequence>MAKEGAGGGPDWNGLLKWSLAHGGDGTTPSRALSEEDRKWFMEAMQANTIDVVGRMKEIAQVMKTPDDVLQSHGVTTENIEGTFSSDHVLFLPSRFVLKEAFALSWLLHSGCYIAVVLFYTEFVYGRIRPKNADELAQGADFDNIVELQPEVRRRAVVPSLHKRYLSVMVDKVFCKCAERLVEKLETYALSGEPVNMEARFSQMTLDGSVDVELFLEAALGLYYGKVNKPDRLKAVLLLARSIEADPSTFVFYLHIYYQKDEGLGTFSVNCRRMGGGRRARSPVLWHHARRGRGLGVGDVNLAVASDAWRSWRNFLWPHDEASGLAARQGPNSMTTFFLGGT</sequence>
<dbReference type="GO" id="GO:0004497">
    <property type="term" value="F:monooxygenase activity"/>
    <property type="evidence" value="ECO:0007669"/>
    <property type="project" value="InterPro"/>
</dbReference>
<dbReference type="Proteomes" id="UP001231189">
    <property type="component" value="Unassembled WGS sequence"/>
</dbReference>
<dbReference type="EMBL" id="JAUUTY010000007">
    <property type="protein sequence ID" value="KAK1612589.1"/>
    <property type="molecule type" value="Genomic_DNA"/>
</dbReference>
<dbReference type="GO" id="GO:0000774">
    <property type="term" value="F:adenyl-nucleotide exchange factor activity"/>
    <property type="evidence" value="ECO:0007669"/>
    <property type="project" value="TreeGrafter"/>
</dbReference>
<dbReference type="GO" id="GO:0016705">
    <property type="term" value="F:oxidoreductase activity, acting on paired donors, with incorporation or reduction of molecular oxygen"/>
    <property type="evidence" value="ECO:0007669"/>
    <property type="project" value="InterPro"/>
</dbReference>
<dbReference type="AlphaFoldDB" id="A0AAD8VMY3"/>
<dbReference type="PANTHER" id="PTHR19316">
    <property type="entry name" value="PROTEIN FOLDING REGULATOR"/>
    <property type="match status" value="1"/>
</dbReference>
<protein>
    <submittedName>
        <fullName evidence="1">Uncharacterized protein</fullName>
    </submittedName>
</protein>
<reference evidence="1" key="1">
    <citation type="submission" date="2023-07" db="EMBL/GenBank/DDBJ databases">
        <title>A chromosome-level genome assembly of Lolium multiflorum.</title>
        <authorList>
            <person name="Chen Y."/>
            <person name="Copetti D."/>
            <person name="Kolliker R."/>
            <person name="Studer B."/>
        </authorList>
    </citation>
    <scope>NUCLEOTIDE SEQUENCE</scope>
    <source>
        <strain evidence="1">02402/16</strain>
        <tissue evidence="1">Leaf</tissue>
    </source>
</reference>
<dbReference type="InterPro" id="IPR036396">
    <property type="entry name" value="Cyt_P450_sf"/>
</dbReference>
<dbReference type="GO" id="GO:0020037">
    <property type="term" value="F:heme binding"/>
    <property type="evidence" value="ECO:0007669"/>
    <property type="project" value="InterPro"/>
</dbReference>
<dbReference type="GO" id="GO:0005783">
    <property type="term" value="C:endoplasmic reticulum"/>
    <property type="evidence" value="ECO:0007669"/>
    <property type="project" value="TreeGrafter"/>
</dbReference>
<evidence type="ECO:0000313" key="2">
    <source>
        <dbReference type="Proteomes" id="UP001231189"/>
    </source>
</evidence>
<evidence type="ECO:0000313" key="1">
    <source>
        <dbReference type="EMBL" id="KAK1612589.1"/>
    </source>
</evidence>
<proteinExistence type="predicted"/>